<comment type="caution">
    <text evidence="1">The sequence shown here is derived from an EMBL/GenBank/DDBJ whole genome shotgun (WGS) entry which is preliminary data.</text>
</comment>
<name>A0AA42I9F6_9GAMM</name>
<organism evidence="1 2">
    <name type="scientific">Acinetobacter courvalinii</name>
    <dbReference type="NCBI Taxonomy" id="280147"/>
    <lineage>
        <taxon>Bacteria</taxon>
        <taxon>Pseudomonadati</taxon>
        <taxon>Pseudomonadota</taxon>
        <taxon>Gammaproteobacteria</taxon>
        <taxon>Moraxellales</taxon>
        <taxon>Moraxellaceae</taxon>
        <taxon>Acinetobacter</taxon>
    </lineage>
</organism>
<dbReference type="Pfam" id="PF18934">
    <property type="entry name" value="DUF5682"/>
    <property type="match status" value="1"/>
</dbReference>
<dbReference type="EMBL" id="JAOEEO010000003">
    <property type="protein sequence ID" value="MDH0564659.1"/>
    <property type="molecule type" value="Genomic_DNA"/>
</dbReference>
<dbReference type="Proteomes" id="UP001159329">
    <property type="component" value="Unassembled WGS sequence"/>
</dbReference>
<accession>A0AA42I9F6</accession>
<evidence type="ECO:0000313" key="1">
    <source>
        <dbReference type="EMBL" id="MDH0564659.1"/>
    </source>
</evidence>
<sequence length="787" mass="90091">MLHILGIRHHGPGSARSVCNALASIQPDCILIEGPPDANTIIGQLQHPDFKPPVALLLNTPVQKEVRSQAVFYPFAEFSPEWQALQYALRQQVVVEFMDLPLQHRFALEKQWEEQRLQQDQLLTDEQALANEQEIELNQQDNIEPEHDLEQHYLSIRRDPIQLLAEQAGYQDSERFWEHLVEQQPHTGQMFTAISDAMAALRDHLLSQQPENYTSEDQLLEQYREAYMRKVIKQAEKQGYQNIVVICGAWHAPVLADIKTQNKADTALLKGLPKVKVDAAWIAWTHGRLNRDSGYGAGVQAVGWYTHLWKHYQQTLEENVDGEKITIDWLSKFAYALRQAGYDASSAQIIDAVQLIQSLLQLRGRRIPDLEDLFEVIRSVLNHGLDIPQPILTKLLEDEQLGQVPAEFIELPIQKDFLQQVKHFRLKLEAPHRNITLDLREAFDLAKSQFLHCLKLLGLGWAELTGTGAKQGNFKEIWQLSWQPESSLYLNEMSLWGNSIQLATQSYLENRIKQCEDVAQIAQLIENLLLSGLDQSLNLALDKLNELTTQHQDPSIILATLKPLITAIRYGSVRQFSMQHLHQLVEHLAIRLMLSLPNYCVQLNAEMAQQFAQQLQALYELLEQLQKDELQQLWQDTLQQLLYLEQMQGYLHGCCVRLAREQQLIDVEQTQAFLSRALSIGQTADYSAAWFEGFLTHQALLLIHEQSLWDTVSQWVNQLQEQQFIELLPILARTASSFSPAEAQQLIQKVTQKSITVKQEVGSLDIARAQMVLDEIYAYLQPVAVEG</sequence>
<dbReference type="InterPro" id="IPR043737">
    <property type="entry name" value="DUF5682"/>
</dbReference>
<protein>
    <submittedName>
        <fullName evidence="1">DUF5682 family protein</fullName>
    </submittedName>
</protein>
<evidence type="ECO:0000313" key="2">
    <source>
        <dbReference type="Proteomes" id="UP001159329"/>
    </source>
</evidence>
<proteinExistence type="predicted"/>
<gene>
    <name evidence="1" type="ORF">N7644_13335</name>
</gene>
<dbReference type="AlphaFoldDB" id="A0AA42I9F6"/>
<dbReference type="RefSeq" id="WP_279696158.1">
    <property type="nucleotide sequence ID" value="NZ_JAOEEO010000003.1"/>
</dbReference>
<reference evidence="1" key="1">
    <citation type="submission" date="2022-09" db="EMBL/GenBank/DDBJ databases">
        <title>Intensive care unit water sources are persistently colonized with multi-drug resistant bacteria and are the site of extensive horizontal gene transfer of antibiotic resistance genes.</title>
        <authorList>
            <person name="Diorio-Toth L."/>
        </authorList>
    </citation>
    <scope>NUCLEOTIDE SEQUENCE</scope>
    <source>
        <strain evidence="1">GD04005</strain>
    </source>
</reference>